<dbReference type="SUPFAM" id="SSF53649">
    <property type="entry name" value="Alkaline phosphatase-like"/>
    <property type="match status" value="1"/>
</dbReference>
<dbReference type="InterPro" id="IPR017850">
    <property type="entry name" value="Alkaline_phosphatase_core_sf"/>
</dbReference>
<dbReference type="AlphaFoldDB" id="A0A388M4R9"/>
<reference evidence="1 2" key="1">
    <citation type="journal article" date="2018" name="Cell">
        <title>The Chara Genome: Secondary Complexity and Implications for Plant Terrestrialization.</title>
        <authorList>
            <person name="Nishiyama T."/>
            <person name="Sakayama H."/>
            <person name="Vries J.D."/>
            <person name="Buschmann H."/>
            <person name="Saint-Marcoux D."/>
            <person name="Ullrich K.K."/>
            <person name="Haas F.B."/>
            <person name="Vanderstraeten L."/>
            <person name="Becker D."/>
            <person name="Lang D."/>
            <person name="Vosolsobe S."/>
            <person name="Rombauts S."/>
            <person name="Wilhelmsson P.K.I."/>
            <person name="Janitza P."/>
            <person name="Kern R."/>
            <person name="Heyl A."/>
            <person name="Rumpler F."/>
            <person name="Villalobos L.I.A.C."/>
            <person name="Clay J.M."/>
            <person name="Skokan R."/>
            <person name="Toyoda A."/>
            <person name="Suzuki Y."/>
            <person name="Kagoshima H."/>
            <person name="Schijlen E."/>
            <person name="Tajeshwar N."/>
            <person name="Catarino B."/>
            <person name="Hetherington A.J."/>
            <person name="Saltykova A."/>
            <person name="Bonnot C."/>
            <person name="Breuninger H."/>
            <person name="Symeonidi A."/>
            <person name="Radhakrishnan G.V."/>
            <person name="Van Nieuwerburgh F."/>
            <person name="Deforce D."/>
            <person name="Chang C."/>
            <person name="Karol K.G."/>
            <person name="Hedrich R."/>
            <person name="Ulvskov P."/>
            <person name="Glockner G."/>
            <person name="Delwiche C.F."/>
            <person name="Petrasek J."/>
            <person name="Van de Peer Y."/>
            <person name="Friml J."/>
            <person name="Beilby M."/>
            <person name="Dolan L."/>
            <person name="Kohara Y."/>
            <person name="Sugano S."/>
            <person name="Fujiyama A."/>
            <person name="Delaux P.-M."/>
            <person name="Quint M."/>
            <person name="TheiBen G."/>
            <person name="Hagemann M."/>
            <person name="Harholt J."/>
            <person name="Dunand C."/>
            <person name="Zachgo S."/>
            <person name="Langdale J."/>
            <person name="Maumus F."/>
            <person name="Straeten D.V.D."/>
            <person name="Gould S.B."/>
            <person name="Rensing S.A."/>
        </authorList>
    </citation>
    <scope>NUCLEOTIDE SEQUENCE [LARGE SCALE GENOMIC DNA]</scope>
    <source>
        <strain evidence="1 2">S276</strain>
    </source>
</reference>
<dbReference type="Gramene" id="GBG89577">
    <property type="protein sequence ID" value="GBG89577"/>
    <property type="gene ID" value="CBR_g49366"/>
</dbReference>
<comment type="caution">
    <text evidence="1">The sequence shown here is derived from an EMBL/GenBank/DDBJ whole genome shotgun (WGS) entry which is preliminary data.</text>
</comment>
<dbReference type="Pfam" id="PF02995">
    <property type="entry name" value="DUF229"/>
    <property type="match status" value="1"/>
</dbReference>
<dbReference type="PANTHER" id="PTHR10974">
    <property type="entry name" value="FI08016P-RELATED"/>
    <property type="match status" value="1"/>
</dbReference>
<evidence type="ECO:0000313" key="1">
    <source>
        <dbReference type="EMBL" id="GBG89577.1"/>
    </source>
</evidence>
<name>A0A388M4R9_CHABU</name>
<dbReference type="Gene3D" id="3.40.720.10">
    <property type="entry name" value="Alkaline Phosphatase, subunit A"/>
    <property type="match status" value="1"/>
</dbReference>
<keyword evidence="2" id="KW-1185">Reference proteome</keyword>
<gene>
    <name evidence="1" type="ORF">CBR_g49366</name>
</gene>
<dbReference type="PANTHER" id="PTHR10974:SF1">
    <property type="entry name" value="FI08016P-RELATED"/>
    <property type="match status" value="1"/>
</dbReference>
<organism evidence="1 2">
    <name type="scientific">Chara braunii</name>
    <name type="common">Braun's stonewort</name>
    <dbReference type="NCBI Taxonomy" id="69332"/>
    <lineage>
        <taxon>Eukaryota</taxon>
        <taxon>Viridiplantae</taxon>
        <taxon>Streptophyta</taxon>
        <taxon>Charophyceae</taxon>
        <taxon>Charales</taxon>
        <taxon>Characeae</taxon>
        <taxon>Chara</taxon>
    </lineage>
</organism>
<sequence length="499" mass="56976">MRYQRVYPQGLPGKRALNVLPTGEHLCPLQPGIPWQDLLPKGAMNFWTGSQACPPNKYVLRVEVSPNGTMKVDGCPSHESLSYVPFPDTKTWNTSSKDLFQINKEVLAQLKEIPYGPSAQLPPDCESFLVQCGSATRQLFFRKTQRQASSPSPSLKASPQQYNILVLFIDAVSHRHFYRKLPLTAEVLFQMTKKSGFSLHEYFRYSLTGFNTDPNTLALYTGHLWDEGETSHRHEPLWEGLRRNGYVTAWMNDDCDDWSVSCMKRTTSYALSHELLAPFCHPEYYPAVGHPFGNFKGPYSIRRRCLFGHYVHHHAFAWVNHMVSLYHKKQPFAFFNAFIEGHEGSGEVLSTMDAELADFLKKASDSGLFEDTVLLLLSDHGNHMSLSYVYTENGRQEHESPFLFVSVPDSLAAAADVDDPSRTVGQNLERNEQVLVNAFDIHFFLKVLIQWQDRENLHGDAQGWWRQSLLSNKRANRTCEEAKVPDNFCWCHHPNSMPT</sequence>
<dbReference type="GO" id="GO:0005615">
    <property type="term" value="C:extracellular space"/>
    <property type="evidence" value="ECO:0007669"/>
    <property type="project" value="TreeGrafter"/>
</dbReference>
<accession>A0A388M4R9</accession>
<dbReference type="OrthoDB" id="413313at2759"/>
<dbReference type="OMA" id="RCLGNKH"/>
<dbReference type="InterPro" id="IPR004245">
    <property type="entry name" value="DUF229"/>
</dbReference>
<protein>
    <recommendedName>
        <fullName evidence="3">Sulfatase N-terminal domain-containing protein</fullName>
    </recommendedName>
</protein>
<dbReference type="Proteomes" id="UP000265515">
    <property type="component" value="Unassembled WGS sequence"/>
</dbReference>
<proteinExistence type="predicted"/>
<evidence type="ECO:0000313" key="2">
    <source>
        <dbReference type="Proteomes" id="UP000265515"/>
    </source>
</evidence>
<dbReference type="EMBL" id="BFEA01000746">
    <property type="protein sequence ID" value="GBG89577.1"/>
    <property type="molecule type" value="Genomic_DNA"/>
</dbReference>
<evidence type="ECO:0008006" key="3">
    <source>
        <dbReference type="Google" id="ProtNLM"/>
    </source>
</evidence>